<evidence type="ECO:0000313" key="8">
    <source>
        <dbReference type="Proteomes" id="UP000295497"/>
    </source>
</evidence>
<proteinExistence type="inferred from homology"/>
<dbReference type="RefSeq" id="WP_129574325.1">
    <property type="nucleotide sequence ID" value="NZ_CP012672.1"/>
</dbReference>
<dbReference type="GO" id="GO:0004553">
    <property type="term" value="F:hydrolase activity, hydrolyzing O-glycosyl compounds"/>
    <property type="evidence" value="ECO:0007669"/>
    <property type="project" value="TreeGrafter"/>
</dbReference>
<feature type="domain" description="Glycoside hydrolase family 65 N-terminal" evidence="6">
    <location>
        <begin position="23"/>
        <end position="280"/>
    </location>
</feature>
<accession>A0A4P2QJV3</accession>
<dbReference type="Gene3D" id="2.70.98.40">
    <property type="entry name" value="Glycoside hydrolase, family 65, N-terminal domain"/>
    <property type="match status" value="1"/>
</dbReference>
<dbReference type="PANTHER" id="PTHR11051:SF13">
    <property type="entry name" value="GLYCOSYL TRANSFERASE"/>
    <property type="match status" value="1"/>
</dbReference>
<evidence type="ECO:0000259" key="6">
    <source>
        <dbReference type="Pfam" id="PF03636"/>
    </source>
</evidence>
<dbReference type="EMBL" id="CP012672">
    <property type="protein sequence ID" value="AUX30307.1"/>
    <property type="molecule type" value="Genomic_DNA"/>
</dbReference>
<name>A0A4P2QJV3_SORCE</name>
<feature type="domain" description="Glycoside hydrolase family 65 central catalytic" evidence="4">
    <location>
        <begin position="337"/>
        <end position="700"/>
    </location>
</feature>
<dbReference type="PANTHER" id="PTHR11051">
    <property type="entry name" value="GLYCOSYL HYDROLASE-RELATED"/>
    <property type="match status" value="1"/>
</dbReference>
<dbReference type="InterPro" id="IPR037018">
    <property type="entry name" value="GH65_N"/>
</dbReference>
<sequence>MIRHEPVLPPEFIFPAEDWRMVERQFVPAFVAQTETMFATANGYLGMRGGFEEGTPAYEHGTFVNGFHETWPIPYGESAHGFATTGQTIVNVPDGKIVRLYVDDEVFDLARVTILEYERALDLRAGTLDRDVLWETPTGKWIRVRSRRLVSLTERHLAAILYEVSVLNARAPVVLSSELVEHQRPPMLGRDDPRLARQFDKAVLLNRVRQAEKFRVLRGYVTRSSQMTLACGMDHVLETEASCQVEQEKTDNAERVVFSIEAEAGKPIRLIKFVTYHTSRTVSVEEQLDRARRILDRAVRQGFDRLLQDQQDYLDDFWHRADVEVSGAHSRAQQSLRWDLFQLLQATARADGSGVPAKGLTGQAYEGHYFWDMEMYINPFLVYTDPLAARNLLLFRYRMLEAARQRAREVSQRGALYPWRTINGQEASAYYAASAAQYHINACVAHAIRKYVEVTGDEEFLRRYGAEMLVETARLWFDLGFFSKRQGGRFCIHSVTGPDEYSTVVDNNTYTNLMARENLRYAATTVNVLKSKQPDAYAELVYRTGLTADEPGDWQRAADAMYVAFDEALGIHPQDDDFLDHEMWDFENTPSDRYPMLLYYHPLVIYRHQVLKQPDVVLAMFLLGEDFAQWQKKQNFDYYDPLTTGDSSLSACIQSIVAAELGYRTKALGYWEYALLMDLADVGGNVKDGCHVAALGGSWMAAIYGFAGMRDRGGQLSFDPRPYVERLKFALMVHGQRLEVDMEGETITYLLHGKAGLTIKHRGESLLLRNGEAYTRDVRAAEVADGSGATCLPASRGGPASDGS</sequence>
<dbReference type="AlphaFoldDB" id="A0A4P2QJV3"/>
<dbReference type="InterPro" id="IPR005195">
    <property type="entry name" value="Glyco_hydro_65_M"/>
</dbReference>
<dbReference type="Pfam" id="PF03636">
    <property type="entry name" value="Glyco_hydro_65N"/>
    <property type="match status" value="1"/>
</dbReference>
<evidence type="ECO:0000256" key="2">
    <source>
        <dbReference type="PIRSR" id="PIRSR036289-50"/>
    </source>
</evidence>
<organism evidence="7 8">
    <name type="scientific">Sorangium cellulosum</name>
    <name type="common">Polyangium cellulosum</name>
    <dbReference type="NCBI Taxonomy" id="56"/>
    <lineage>
        <taxon>Bacteria</taxon>
        <taxon>Pseudomonadati</taxon>
        <taxon>Myxococcota</taxon>
        <taxon>Polyangia</taxon>
        <taxon>Polyangiales</taxon>
        <taxon>Polyangiaceae</taxon>
        <taxon>Sorangium</taxon>
    </lineage>
</organism>
<dbReference type="GO" id="GO:0030246">
    <property type="term" value="F:carbohydrate binding"/>
    <property type="evidence" value="ECO:0007669"/>
    <property type="project" value="InterPro"/>
</dbReference>
<dbReference type="Proteomes" id="UP000295497">
    <property type="component" value="Chromosome"/>
</dbReference>
<feature type="binding site" evidence="3">
    <location>
        <begin position="612"/>
        <end position="613"/>
    </location>
    <ligand>
        <name>substrate</name>
    </ligand>
</feature>
<dbReference type="InterPro" id="IPR011013">
    <property type="entry name" value="Gal_mutarotase_sf_dom"/>
</dbReference>
<comment type="similarity">
    <text evidence="1">Belongs to the glycosyl hydrolase 65 family.</text>
</comment>
<dbReference type="InterPro" id="IPR012341">
    <property type="entry name" value="6hp_glycosidase-like_sf"/>
</dbReference>
<dbReference type="InterPro" id="IPR008928">
    <property type="entry name" value="6-hairpin_glycosidase_sf"/>
</dbReference>
<evidence type="ECO:0000259" key="4">
    <source>
        <dbReference type="Pfam" id="PF03632"/>
    </source>
</evidence>
<dbReference type="Pfam" id="PF03633">
    <property type="entry name" value="Glyco_hydro_65C"/>
    <property type="match status" value="1"/>
</dbReference>
<evidence type="ECO:0000313" key="7">
    <source>
        <dbReference type="EMBL" id="AUX30307.1"/>
    </source>
</evidence>
<evidence type="ECO:0000256" key="3">
    <source>
        <dbReference type="PIRSR" id="PIRSR036289-51"/>
    </source>
</evidence>
<dbReference type="SUPFAM" id="SSF48208">
    <property type="entry name" value="Six-hairpin glycosidases"/>
    <property type="match status" value="1"/>
</dbReference>
<dbReference type="PIRSF" id="PIRSF036289">
    <property type="entry name" value="Glycosyl_hydrolase_malt_phosph"/>
    <property type="match status" value="1"/>
</dbReference>
<dbReference type="InterPro" id="IPR017045">
    <property type="entry name" value="Malt_Pase/Glycosyl_Hdrlase"/>
</dbReference>
<dbReference type="Gene3D" id="2.60.420.10">
    <property type="entry name" value="Maltose phosphorylase, domain 3"/>
    <property type="match status" value="1"/>
</dbReference>
<keyword evidence="7" id="KW-0378">Hydrolase</keyword>
<dbReference type="InterPro" id="IPR005196">
    <property type="entry name" value="Glyco_hydro_65_N"/>
</dbReference>
<dbReference type="SUPFAM" id="SSF74650">
    <property type="entry name" value="Galactose mutarotase-like"/>
    <property type="match status" value="1"/>
</dbReference>
<feature type="binding site" evidence="3">
    <location>
        <begin position="371"/>
        <end position="372"/>
    </location>
    <ligand>
        <name>substrate</name>
    </ligand>
</feature>
<dbReference type="GO" id="GO:0005975">
    <property type="term" value="P:carbohydrate metabolic process"/>
    <property type="evidence" value="ECO:0007669"/>
    <property type="project" value="InterPro"/>
</dbReference>
<evidence type="ECO:0000256" key="1">
    <source>
        <dbReference type="ARBA" id="ARBA00006768"/>
    </source>
</evidence>
<evidence type="ECO:0000259" key="5">
    <source>
        <dbReference type="Pfam" id="PF03633"/>
    </source>
</evidence>
<dbReference type="Gene3D" id="1.50.10.10">
    <property type="match status" value="1"/>
</dbReference>
<protein>
    <submittedName>
        <fullName evidence="7">Glycosyl hydrolase</fullName>
    </submittedName>
</protein>
<gene>
    <name evidence="7" type="ORF">SOCE836_024070</name>
</gene>
<feature type="domain" description="Glycoside hydrolase family 65 C-terminal" evidence="5">
    <location>
        <begin position="709"/>
        <end position="767"/>
    </location>
</feature>
<feature type="active site" description="Proton donor" evidence="2">
    <location>
        <position position="500"/>
    </location>
</feature>
<dbReference type="Pfam" id="PF03632">
    <property type="entry name" value="Glyco_hydro_65m"/>
    <property type="match status" value="1"/>
</dbReference>
<reference evidence="7 8" key="1">
    <citation type="submission" date="2015-09" db="EMBL/GenBank/DDBJ databases">
        <title>Sorangium comparison.</title>
        <authorList>
            <person name="Zaburannyi N."/>
            <person name="Bunk B."/>
            <person name="Overmann J."/>
            <person name="Mueller R."/>
        </authorList>
    </citation>
    <scope>NUCLEOTIDE SEQUENCE [LARGE SCALE GENOMIC DNA]</scope>
    <source>
        <strain evidence="7 8">So ce836</strain>
    </source>
</reference>
<dbReference type="GO" id="GO:0016757">
    <property type="term" value="F:glycosyltransferase activity"/>
    <property type="evidence" value="ECO:0007669"/>
    <property type="project" value="UniProtKB-ARBA"/>
</dbReference>
<dbReference type="InterPro" id="IPR005194">
    <property type="entry name" value="Glyco_hydro_65_C"/>
</dbReference>